<name>A0AAU8HZ67_9CAUD</name>
<dbReference type="EMBL" id="PP895363">
    <property type="protein sequence ID" value="XCI77936.1"/>
    <property type="molecule type" value="Genomic_DNA"/>
</dbReference>
<proteinExistence type="predicted"/>
<protein>
    <submittedName>
        <fullName evidence="1">Uncharacterized protein</fullName>
    </submittedName>
</protein>
<accession>A0AAU8HZ67</accession>
<reference evidence="1" key="1">
    <citation type="submission" date="2024-06" db="EMBL/GenBank/DDBJ databases">
        <title>High activity and specificity of bacteriophage cocktails against carbapenem-resistant Klebsiella pneumoniae belonging to high-risk clones CG258 and ST307.</title>
        <authorList>
            <person name="Jimenez Quiceno J."/>
            <person name="Salazar Ospina L."/>
            <person name="Tellez Carrasquilla S."/>
        </authorList>
    </citation>
    <scope>NUCLEOTIDE SEQUENCE</scope>
</reference>
<organism evidence="1">
    <name type="scientific">Klebsiella phage FKP3</name>
    <dbReference type="NCBI Taxonomy" id="3231233"/>
    <lineage>
        <taxon>Viruses</taxon>
        <taxon>Duplodnaviria</taxon>
        <taxon>Heunggongvirae</taxon>
        <taxon>Uroviricota</taxon>
        <taxon>Caudoviricetes</taxon>
        <taxon>Stephanstirmvirinae</taxon>
        <taxon>Justusliebigvirus</taxon>
    </lineage>
</organism>
<evidence type="ECO:0000313" key="1">
    <source>
        <dbReference type="EMBL" id="XCI77936.1"/>
    </source>
</evidence>
<sequence>MIQANSLMMFQEVQNAAVMVEQFQDGDTMIATLKENAESILIISLKRVSKGYYSLAYHFITNDDETSQDFSLPFPANYAPAFVAAIVNDVF</sequence>